<accession>A0A168LED7</accession>
<gene>
    <name evidence="2" type="primary">ABSGL_02036.1 scaffold 2596</name>
</gene>
<dbReference type="InParanoid" id="A0A168LED7"/>
<dbReference type="OrthoDB" id="2357290at2759"/>
<evidence type="ECO:0000256" key="1">
    <source>
        <dbReference type="SAM" id="SignalP"/>
    </source>
</evidence>
<reference evidence="2" key="1">
    <citation type="submission" date="2016-04" db="EMBL/GenBank/DDBJ databases">
        <authorList>
            <person name="Evans L.H."/>
            <person name="Alamgir A."/>
            <person name="Owens N."/>
            <person name="Weber N.D."/>
            <person name="Virtaneva K."/>
            <person name="Barbian K."/>
            <person name="Babar A."/>
            <person name="Rosenke K."/>
        </authorList>
    </citation>
    <scope>NUCLEOTIDE SEQUENCE [LARGE SCALE GENOMIC DNA]</scope>
    <source>
        <strain evidence="2">CBS 101.48</strain>
    </source>
</reference>
<evidence type="ECO:0000313" key="3">
    <source>
        <dbReference type="Proteomes" id="UP000078561"/>
    </source>
</evidence>
<dbReference type="OMA" id="YPGGTQN"/>
<dbReference type="EMBL" id="LT551165">
    <property type="protein sequence ID" value="SAL96620.1"/>
    <property type="molecule type" value="Genomic_DNA"/>
</dbReference>
<keyword evidence="3" id="KW-1185">Reference proteome</keyword>
<dbReference type="Proteomes" id="UP000078561">
    <property type="component" value="Unassembled WGS sequence"/>
</dbReference>
<keyword evidence="1" id="KW-0732">Signal</keyword>
<evidence type="ECO:0008006" key="4">
    <source>
        <dbReference type="Google" id="ProtNLM"/>
    </source>
</evidence>
<proteinExistence type="predicted"/>
<sequence>MSALPTLTLTTLLLLILAATCYAQDLIQITLPTPGQTITSKTQLDISYTVIGAQTLSPAPVNATYPSSMTAQFEWLAKGTQNDPLALSALGGMNTRHYAAGIQNKEYTNSWNVPNCHFFSRYNPSNYDFRLVFTPVYKTELPGEEQQSDHQQQPIVIPLTVQVNNATYPKC</sequence>
<dbReference type="AlphaFoldDB" id="A0A168LED7"/>
<feature type="signal peptide" evidence="1">
    <location>
        <begin position="1"/>
        <end position="23"/>
    </location>
</feature>
<protein>
    <recommendedName>
        <fullName evidence="4">Secreted protein</fullName>
    </recommendedName>
</protein>
<organism evidence="2">
    <name type="scientific">Absidia glauca</name>
    <name type="common">Pin mould</name>
    <dbReference type="NCBI Taxonomy" id="4829"/>
    <lineage>
        <taxon>Eukaryota</taxon>
        <taxon>Fungi</taxon>
        <taxon>Fungi incertae sedis</taxon>
        <taxon>Mucoromycota</taxon>
        <taxon>Mucoromycotina</taxon>
        <taxon>Mucoromycetes</taxon>
        <taxon>Mucorales</taxon>
        <taxon>Cunninghamellaceae</taxon>
        <taxon>Absidia</taxon>
    </lineage>
</organism>
<feature type="chain" id="PRO_5007898740" description="Secreted protein" evidence="1">
    <location>
        <begin position="24"/>
        <end position="171"/>
    </location>
</feature>
<name>A0A168LED7_ABSGL</name>
<evidence type="ECO:0000313" key="2">
    <source>
        <dbReference type="EMBL" id="SAL96620.1"/>
    </source>
</evidence>